<reference evidence="6" key="1">
    <citation type="journal article" date="2019" name="Int. J. Syst. Evol. Microbiol.">
        <title>The Global Catalogue of Microorganisms (GCM) 10K type strain sequencing project: providing services to taxonomists for standard genome sequencing and annotation.</title>
        <authorList>
            <consortium name="The Broad Institute Genomics Platform"/>
            <consortium name="The Broad Institute Genome Sequencing Center for Infectious Disease"/>
            <person name="Wu L."/>
            <person name="Ma J."/>
        </authorList>
    </citation>
    <scope>NUCLEOTIDE SEQUENCE [LARGE SCALE GENOMIC DNA]</scope>
    <source>
        <strain evidence="6">JCM 15896</strain>
    </source>
</reference>
<evidence type="ECO:0000256" key="2">
    <source>
        <dbReference type="RuleBase" id="RU003457"/>
    </source>
</evidence>
<dbReference type="InterPro" id="IPR011051">
    <property type="entry name" value="RmlC_Cupin_sf"/>
</dbReference>
<dbReference type="CDD" id="cd02910">
    <property type="entry name" value="cupin_Yhhw_N"/>
    <property type="match status" value="1"/>
</dbReference>
<comment type="caution">
    <text evidence="5">The sequence shown here is derived from an EMBL/GenBank/DDBJ whole genome shotgun (WGS) entry which is preliminary data.</text>
</comment>
<accession>A0ABP3WPC4</accession>
<evidence type="ECO:0000256" key="1">
    <source>
        <dbReference type="ARBA" id="ARBA00008416"/>
    </source>
</evidence>
<dbReference type="InterPro" id="IPR003829">
    <property type="entry name" value="Pirin_N_dom"/>
</dbReference>
<evidence type="ECO:0000313" key="6">
    <source>
        <dbReference type="Proteomes" id="UP001500359"/>
    </source>
</evidence>
<feature type="domain" description="Pirin N-terminal" evidence="3">
    <location>
        <begin position="12"/>
        <end position="119"/>
    </location>
</feature>
<dbReference type="PANTHER" id="PTHR43212:SF3">
    <property type="entry name" value="QUERCETIN 2,3-DIOXYGENASE"/>
    <property type="match status" value="1"/>
</dbReference>
<gene>
    <name evidence="5" type="ORF">GCM10009114_11030</name>
</gene>
<dbReference type="PIRSF" id="PIRSF006232">
    <property type="entry name" value="Pirin"/>
    <property type="match status" value="1"/>
</dbReference>
<proteinExistence type="inferred from homology"/>
<evidence type="ECO:0000259" key="4">
    <source>
        <dbReference type="Pfam" id="PF17954"/>
    </source>
</evidence>
<protein>
    <submittedName>
        <fullName evidence="5">Pirin family protein</fullName>
    </submittedName>
</protein>
<dbReference type="Gene3D" id="2.60.120.10">
    <property type="entry name" value="Jelly Rolls"/>
    <property type="match status" value="2"/>
</dbReference>
<dbReference type="PANTHER" id="PTHR43212">
    <property type="entry name" value="QUERCETIN 2,3-DIOXYGENASE"/>
    <property type="match status" value="1"/>
</dbReference>
<dbReference type="Pfam" id="PF17954">
    <property type="entry name" value="Pirin_C_2"/>
    <property type="match status" value="1"/>
</dbReference>
<dbReference type="InterPro" id="IPR041602">
    <property type="entry name" value="Quercetinase_C"/>
</dbReference>
<sequence>MITLRKAQDRGVANFGWLDSKHSFSFGAYYDSAHMGFSALRVLNDDSVAPGAGFGTHGHKDMEIISFVIQGALEHKDSMGNVQSLPKGEFQLMSAGRGVLHSEYNGSKTQALRFLQIWIQPNAFGGDPGYQQKDFGNHAGLTPIITPNGDNGTLSIKQDATISQLVLHLGESMEVTLDANRKYYVHQVEGSNTLNKHLLTCGDGAKIELESSLVIHNPSESDTSMALLFDLPA</sequence>
<dbReference type="Pfam" id="PF02678">
    <property type="entry name" value="Pirin"/>
    <property type="match status" value="1"/>
</dbReference>
<evidence type="ECO:0000313" key="5">
    <source>
        <dbReference type="EMBL" id="GAA0854590.1"/>
    </source>
</evidence>
<comment type="similarity">
    <text evidence="1 2">Belongs to the pirin family.</text>
</comment>
<keyword evidence="6" id="KW-1185">Reference proteome</keyword>
<name>A0ABP3WPC4_9ALTE</name>
<dbReference type="SUPFAM" id="SSF51182">
    <property type="entry name" value="RmlC-like cupins"/>
    <property type="match status" value="1"/>
</dbReference>
<dbReference type="InterPro" id="IPR014710">
    <property type="entry name" value="RmlC-like_jellyroll"/>
</dbReference>
<dbReference type="InterPro" id="IPR012093">
    <property type="entry name" value="Pirin"/>
</dbReference>
<dbReference type="RefSeq" id="WP_343857358.1">
    <property type="nucleotide sequence ID" value="NZ_BAAAFD010000002.1"/>
</dbReference>
<feature type="domain" description="Quercetin 2,3-dioxygenase C-terminal cupin" evidence="4">
    <location>
        <begin position="144"/>
        <end position="231"/>
    </location>
</feature>
<dbReference type="Proteomes" id="UP001500359">
    <property type="component" value="Unassembled WGS sequence"/>
</dbReference>
<evidence type="ECO:0000259" key="3">
    <source>
        <dbReference type="Pfam" id="PF02678"/>
    </source>
</evidence>
<dbReference type="EMBL" id="BAAAFD010000002">
    <property type="protein sequence ID" value="GAA0854590.1"/>
    <property type="molecule type" value="Genomic_DNA"/>
</dbReference>
<organism evidence="5 6">
    <name type="scientific">Aliiglaciecola litoralis</name>
    <dbReference type="NCBI Taxonomy" id="582857"/>
    <lineage>
        <taxon>Bacteria</taxon>
        <taxon>Pseudomonadati</taxon>
        <taxon>Pseudomonadota</taxon>
        <taxon>Gammaproteobacteria</taxon>
        <taxon>Alteromonadales</taxon>
        <taxon>Alteromonadaceae</taxon>
        <taxon>Aliiglaciecola</taxon>
    </lineage>
</organism>